<evidence type="ECO:0000256" key="3">
    <source>
        <dbReference type="ARBA" id="ARBA00013279"/>
    </source>
</evidence>
<keyword evidence="13" id="KW-1185">Reference proteome</keyword>
<dbReference type="EC" id="3.1.1.3" evidence="3"/>
<dbReference type="Pfam" id="PF24708">
    <property type="entry name" value="Lip_C"/>
    <property type="match status" value="1"/>
</dbReference>
<feature type="signal peptide" evidence="10">
    <location>
        <begin position="1"/>
        <end position="26"/>
    </location>
</feature>
<evidence type="ECO:0000313" key="13">
    <source>
        <dbReference type="Proteomes" id="UP000198534"/>
    </source>
</evidence>
<evidence type="ECO:0000256" key="5">
    <source>
        <dbReference type="ARBA" id="ARBA00022729"/>
    </source>
</evidence>
<dbReference type="Gene3D" id="3.40.50.1820">
    <property type="entry name" value="alpha/beta hydrolase"/>
    <property type="match status" value="1"/>
</dbReference>
<proteinExistence type="predicted"/>
<dbReference type="GO" id="GO:0005576">
    <property type="term" value="C:extracellular region"/>
    <property type="evidence" value="ECO:0007669"/>
    <property type="project" value="UniProtKB-SubCell"/>
</dbReference>
<keyword evidence="7" id="KW-0442">Lipid degradation</keyword>
<keyword evidence="4" id="KW-0964">Secreted</keyword>
<evidence type="ECO:0000259" key="11">
    <source>
        <dbReference type="Pfam" id="PF24708"/>
    </source>
</evidence>
<keyword evidence="8" id="KW-0443">Lipid metabolism</keyword>
<reference evidence="12 13" key="1">
    <citation type="submission" date="2016-10" db="EMBL/GenBank/DDBJ databases">
        <authorList>
            <person name="de Groot N.N."/>
        </authorList>
    </citation>
    <scope>NUCLEOTIDE SEQUENCE [LARGE SCALE GENOMIC DNA]</scope>
    <source>
        <strain evidence="12 13">DSM 45610</strain>
    </source>
</reference>
<dbReference type="OrthoDB" id="2004167at2"/>
<comment type="subcellular location">
    <subcellularLocation>
        <location evidence="2">Secreted</location>
    </subcellularLocation>
</comment>
<evidence type="ECO:0000256" key="6">
    <source>
        <dbReference type="ARBA" id="ARBA00022801"/>
    </source>
</evidence>
<comment type="catalytic activity">
    <reaction evidence="1">
        <text>a triacylglycerol + H2O = a diacylglycerol + a fatty acid + H(+)</text>
        <dbReference type="Rhea" id="RHEA:12044"/>
        <dbReference type="ChEBI" id="CHEBI:15377"/>
        <dbReference type="ChEBI" id="CHEBI:15378"/>
        <dbReference type="ChEBI" id="CHEBI:17855"/>
        <dbReference type="ChEBI" id="CHEBI:18035"/>
        <dbReference type="ChEBI" id="CHEBI:28868"/>
        <dbReference type="EC" id="3.1.1.3"/>
    </reaction>
</comment>
<dbReference type="InterPro" id="IPR056304">
    <property type="entry name" value="Lip-like_C"/>
</dbReference>
<evidence type="ECO:0000256" key="1">
    <source>
        <dbReference type="ARBA" id="ARBA00001024"/>
    </source>
</evidence>
<dbReference type="PANTHER" id="PTHR34043">
    <property type="entry name" value="ALPHA/BETA-HYDROLASES SUPERFAMILY PROTEIN"/>
    <property type="match status" value="1"/>
</dbReference>
<dbReference type="STRING" id="1048340.SAMN05444487_108110"/>
<gene>
    <name evidence="12" type="ORF">SAMN05444487_108110</name>
</gene>
<evidence type="ECO:0000256" key="2">
    <source>
        <dbReference type="ARBA" id="ARBA00004613"/>
    </source>
</evidence>
<dbReference type="GO" id="GO:0016042">
    <property type="term" value="P:lipid catabolic process"/>
    <property type="evidence" value="ECO:0007669"/>
    <property type="project" value="UniProtKB-KW"/>
</dbReference>
<dbReference type="SUPFAM" id="SSF53474">
    <property type="entry name" value="alpha/beta-Hydrolases"/>
    <property type="match status" value="1"/>
</dbReference>
<accession>A0A1H2Y0K4</accession>
<name>A0A1H2Y0K4_9BACL</name>
<dbReference type="EMBL" id="FNNQ01000008">
    <property type="protein sequence ID" value="SDW98328.1"/>
    <property type="molecule type" value="Genomic_DNA"/>
</dbReference>
<dbReference type="AlphaFoldDB" id="A0A1H2Y0K4"/>
<keyword evidence="5 10" id="KW-0732">Signal</keyword>
<evidence type="ECO:0000256" key="7">
    <source>
        <dbReference type="ARBA" id="ARBA00022963"/>
    </source>
</evidence>
<protein>
    <recommendedName>
        <fullName evidence="3">triacylglycerol lipase</fullName>
        <ecNumber evidence="3">3.1.1.3</ecNumber>
    </recommendedName>
</protein>
<evidence type="ECO:0000256" key="8">
    <source>
        <dbReference type="ARBA" id="ARBA00023098"/>
    </source>
</evidence>
<dbReference type="PANTHER" id="PTHR34043:SF3">
    <property type="entry name" value="ALPHA_BETA-HYDROLASES SUPERFAMILY PROTEIN"/>
    <property type="match status" value="1"/>
</dbReference>
<feature type="region of interest" description="Disordered" evidence="9">
    <location>
        <begin position="26"/>
        <end position="46"/>
    </location>
</feature>
<dbReference type="RefSeq" id="WP_091739776.1">
    <property type="nucleotide sequence ID" value="NZ_FNNQ01000008.1"/>
</dbReference>
<organism evidence="12 13">
    <name type="scientific">Marininema mesophilum</name>
    <dbReference type="NCBI Taxonomy" id="1048340"/>
    <lineage>
        <taxon>Bacteria</taxon>
        <taxon>Bacillati</taxon>
        <taxon>Bacillota</taxon>
        <taxon>Bacilli</taxon>
        <taxon>Bacillales</taxon>
        <taxon>Thermoactinomycetaceae</taxon>
        <taxon>Marininema</taxon>
    </lineage>
</organism>
<feature type="chain" id="PRO_5011667741" description="triacylglycerol lipase" evidence="10">
    <location>
        <begin position="27"/>
        <end position="453"/>
    </location>
</feature>
<dbReference type="PROSITE" id="PS51257">
    <property type="entry name" value="PROKAR_LIPOPROTEIN"/>
    <property type="match status" value="1"/>
</dbReference>
<evidence type="ECO:0000256" key="10">
    <source>
        <dbReference type="SAM" id="SignalP"/>
    </source>
</evidence>
<evidence type="ECO:0000256" key="9">
    <source>
        <dbReference type="SAM" id="MobiDB-lite"/>
    </source>
</evidence>
<dbReference type="GO" id="GO:0004806">
    <property type="term" value="F:triacylglycerol lipase activity"/>
    <property type="evidence" value="ECO:0007669"/>
    <property type="project" value="UniProtKB-EC"/>
</dbReference>
<evidence type="ECO:0000313" key="12">
    <source>
        <dbReference type="EMBL" id="SDW98328.1"/>
    </source>
</evidence>
<sequence length="453" mass="50312">MGMNRFLLAGLVSVLVGACSIGSVHAEPSSVKKPPQDAAKLAKKEQKIQPSVDLTPLTDAKKNNEPIIMVHGLGGFDELYGFQYWGGLFDIKKDLQKQGYQVYAADIGTFSSNWDRAVELYAQIKGGRADYGAAHAEKYGHARYGRSYPGLYPEWGEINQKTGKVNKVHLIGHSMGGQTVRTLVQLLEQGDKNVSASIGGEKAYTKDSSLSSLFNGQRKSWVSSVLTISSPHDGSTLTRKVGSITGSYAQQMIGAFAAAAGNREVLDYDFKMDQWGLKREPGESFESYMKRVSESSIWKKSKDTSEWELNPSGARELNSWVKTQPDVYYFSVGTEQTYKDPITGHEVPEVLMNPVLYPTSLYIGKHEEEFDGIVVNSQWFKNDGLANTNSMDGPSLGSTDEILPYKDKPQIGKWNFLGDMNSYDHMDIIGWGIRDMRPWYRDTAAFLSSLNVE</sequence>
<dbReference type="InterPro" id="IPR029058">
    <property type="entry name" value="AB_hydrolase_fold"/>
</dbReference>
<keyword evidence="6" id="KW-0378">Hydrolase</keyword>
<evidence type="ECO:0000256" key="4">
    <source>
        <dbReference type="ARBA" id="ARBA00022525"/>
    </source>
</evidence>
<feature type="domain" description="Lipase-like C-terminal" evidence="11">
    <location>
        <begin position="63"/>
        <end position="442"/>
    </location>
</feature>
<dbReference type="Proteomes" id="UP000198534">
    <property type="component" value="Unassembled WGS sequence"/>
</dbReference>